<dbReference type="Proteomes" id="UP001295423">
    <property type="component" value="Unassembled WGS sequence"/>
</dbReference>
<dbReference type="EMBL" id="CAKOGP040001335">
    <property type="protein sequence ID" value="CAJ1945201.1"/>
    <property type="molecule type" value="Genomic_DNA"/>
</dbReference>
<reference evidence="1" key="1">
    <citation type="submission" date="2023-08" db="EMBL/GenBank/DDBJ databases">
        <authorList>
            <person name="Audoor S."/>
            <person name="Bilcke G."/>
        </authorList>
    </citation>
    <scope>NUCLEOTIDE SEQUENCE</scope>
</reference>
<comment type="caution">
    <text evidence="1">The sequence shown here is derived from an EMBL/GenBank/DDBJ whole genome shotgun (WGS) entry which is preliminary data.</text>
</comment>
<accession>A0AAD2CXM3</accession>
<keyword evidence="2" id="KW-1185">Reference proteome</keyword>
<name>A0AAD2CXM3_9STRA</name>
<proteinExistence type="predicted"/>
<sequence length="449" mass="50933">MLEPNDLDLKGEFSDVLFITGLLCKGRSDEDVEQFLSMSEVNFVEAEQQIDAPGGGKLWVRCESIRQAKKVQAIFHQQSFKGAVIMCRYELGFDPETGKRRVSRNSIHTTCIRRVQQRRGENNNRNKGVDTHTVPANYSYRSLSIGEMEYPFPSGVYLARLISLVQKWPNRTDDPLIELVSNNYIPPNAKKKKKNQNPSSVFGNRYAKEITESMAMVDAVERAMKLCLGRSTSSFRLSASTNRNNNVCVRVYCVGDGKYPVSAAAMALNYPYPGWEFISIDPLLEPLDIDNATNDPEDNHHHNYDRHRHRLVQFTGLSQDYVLPDLPAAFTTSSPDESSSSEIETEYVDVVVACHSHAPLQEFWDRILERIHSRYGSSCRAIAITMACCANYSDITQPPSLVFDDYEVYSPKRQIRIYNNDNLFCPQIVKEGRKESIKSNTGDRQASVK</sequence>
<evidence type="ECO:0000313" key="1">
    <source>
        <dbReference type="EMBL" id="CAJ1945201.1"/>
    </source>
</evidence>
<gene>
    <name evidence="1" type="ORF">CYCCA115_LOCUS9345</name>
</gene>
<organism evidence="1 2">
    <name type="scientific">Cylindrotheca closterium</name>
    <dbReference type="NCBI Taxonomy" id="2856"/>
    <lineage>
        <taxon>Eukaryota</taxon>
        <taxon>Sar</taxon>
        <taxon>Stramenopiles</taxon>
        <taxon>Ochrophyta</taxon>
        <taxon>Bacillariophyta</taxon>
        <taxon>Bacillariophyceae</taxon>
        <taxon>Bacillariophycidae</taxon>
        <taxon>Bacillariales</taxon>
        <taxon>Bacillariaceae</taxon>
        <taxon>Cylindrotheca</taxon>
    </lineage>
</organism>
<evidence type="ECO:0000313" key="2">
    <source>
        <dbReference type="Proteomes" id="UP001295423"/>
    </source>
</evidence>
<dbReference type="AlphaFoldDB" id="A0AAD2CXM3"/>
<protein>
    <submittedName>
        <fullName evidence="1">Uncharacterized protein</fullName>
    </submittedName>
</protein>